<name>A0A150G1U9_GONPE</name>
<feature type="region of interest" description="Disordered" evidence="1">
    <location>
        <begin position="1"/>
        <end position="21"/>
    </location>
</feature>
<feature type="region of interest" description="Disordered" evidence="1">
    <location>
        <begin position="405"/>
        <end position="436"/>
    </location>
</feature>
<dbReference type="Proteomes" id="UP000075714">
    <property type="component" value="Unassembled WGS sequence"/>
</dbReference>
<comment type="caution">
    <text evidence="2">The sequence shown here is derived from an EMBL/GenBank/DDBJ whole genome shotgun (WGS) entry which is preliminary data.</text>
</comment>
<gene>
    <name evidence="2" type="ORF">GPECTOR_80g154</name>
</gene>
<accession>A0A150G1U9</accession>
<dbReference type="AlphaFoldDB" id="A0A150G1U9"/>
<feature type="compositionally biased region" description="Low complexity" evidence="1">
    <location>
        <begin position="427"/>
        <end position="436"/>
    </location>
</feature>
<feature type="region of interest" description="Disordered" evidence="1">
    <location>
        <begin position="267"/>
        <end position="322"/>
    </location>
</feature>
<evidence type="ECO:0000313" key="2">
    <source>
        <dbReference type="EMBL" id="KXZ43794.1"/>
    </source>
</evidence>
<evidence type="ECO:0008006" key="4">
    <source>
        <dbReference type="Google" id="ProtNLM"/>
    </source>
</evidence>
<sequence>MLEARDSNPRGPGGSSSTCGPVLRLSTSSGATSLRCVLANAAALRALGLADEEAVLDFLASRFSADRGLVGLFQDTVNRLLSGQLSPAHHFIPGDFGADRYFLSMKISPFKLRTARPGAGAAAQGGPPGSRVLPALLLELDVPYEGRDLAARLQRDYLIMSNIPSPVTIFDMAGHVLHQNRASVAYLGYRVGQGLRAREEARRAARDGVGAAGGGTTAAGAPEAAPMLAELFCLDPDKLTAMLAALEQGKEWRGLVQMAPSLVPQLERGEGWDYGPEGGEAEAPPQDCTSLPASDGASQPLLHPGRTPTPGPGPGNRGDARANARSSISLAGGVGQRAASPAASGDLGLRASLVSAVAGGGGAAPDAMAGATAPSVIRRRPPARCQSSLLLAALQTALAAAEEHSASAALNPRRRSLSAPLDGHGSGPPAAAAVAAARPPAGRVQLPLTVAVAALEALQPKPPRAAAAPCDGSDGPVLLLEDPDAQGRPNGTPARAAAGLAPVGDARGRGRDAGTSLLLVSPHDTADTDTGAFTRVGVSTSVATSGQQVGRSASC</sequence>
<evidence type="ECO:0000256" key="1">
    <source>
        <dbReference type="SAM" id="MobiDB-lite"/>
    </source>
</evidence>
<protein>
    <recommendedName>
        <fullName evidence="4">PAS domain-containing protein</fullName>
    </recommendedName>
</protein>
<dbReference type="OrthoDB" id="556446at2759"/>
<organism evidence="2 3">
    <name type="scientific">Gonium pectorale</name>
    <name type="common">Green alga</name>
    <dbReference type="NCBI Taxonomy" id="33097"/>
    <lineage>
        <taxon>Eukaryota</taxon>
        <taxon>Viridiplantae</taxon>
        <taxon>Chlorophyta</taxon>
        <taxon>core chlorophytes</taxon>
        <taxon>Chlorophyceae</taxon>
        <taxon>CS clade</taxon>
        <taxon>Chlamydomonadales</taxon>
        <taxon>Volvocaceae</taxon>
        <taxon>Gonium</taxon>
    </lineage>
</organism>
<evidence type="ECO:0000313" key="3">
    <source>
        <dbReference type="Proteomes" id="UP000075714"/>
    </source>
</evidence>
<proteinExistence type="predicted"/>
<keyword evidence="3" id="KW-1185">Reference proteome</keyword>
<dbReference type="EMBL" id="LSYV01000081">
    <property type="protein sequence ID" value="KXZ43794.1"/>
    <property type="molecule type" value="Genomic_DNA"/>
</dbReference>
<reference evidence="3" key="1">
    <citation type="journal article" date="2016" name="Nat. Commun.">
        <title>The Gonium pectorale genome demonstrates co-option of cell cycle regulation during the evolution of multicellularity.</title>
        <authorList>
            <person name="Hanschen E.R."/>
            <person name="Marriage T.N."/>
            <person name="Ferris P.J."/>
            <person name="Hamaji T."/>
            <person name="Toyoda A."/>
            <person name="Fujiyama A."/>
            <person name="Neme R."/>
            <person name="Noguchi H."/>
            <person name="Minakuchi Y."/>
            <person name="Suzuki M."/>
            <person name="Kawai-Toyooka H."/>
            <person name="Smith D.R."/>
            <person name="Sparks H."/>
            <person name="Anderson J."/>
            <person name="Bakaric R."/>
            <person name="Luria V."/>
            <person name="Karger A."/>
            <person name="Kirschner M.W."/>
            <person name="Durand P.M."/>
            <person name="Michod R.E."/>
            <person name="Nozaki H."/>
            <person name="Olson B.J."/>
        </authorList>
    </citation>
    <scope>NUCLEOTIDE SEQUENCE [LARGE SCALE GENOMIC DNA]</scope>
    <source>
        <strain evidence="3">NIES-2863</strain>
    </source>
</reference>